<name>A0A5C6A452_9BACT</name>
<organism evidence="1 2">
    <name type="scientific">Stieleria varia</name>
    <dbReference type="NCBI Taxonomy" id="2528005"/>
    <lineage>
        <taxon>Bacteria</taxon>
        <taxon>Pseudomonadati</taxon>
        <taxon>Planctomycetota</taxon>
        <taxon>Planctomycetia</taxon>
        <taxon>Pirellulales</taxon>
        <taxon>Pirellulaceae</taxon>
        <taxon>Stieleria</taxon>
    </lineage>
</organism>
<proteinExistence type="predicted"/>
<dbReference type="EMBL" id="SJPN01000007">
    <property type="protein sequence ID" value="TWT94692.1"/>
    <property type="molecule type" value="Genomic_DNA"/>
</dbReference>
<accession>A0A5C6A452</accession>
<evidence type="ECO:0000313" key="2">
    <source>
        <dbReference type="Proteomes" id="UP000320176"/>
    </source>
</evidence>
<gene>
    <name evidence="1" type="ORF">Pla52n_55170</name>
</gene>
<comment type="caution">
    <text evidence="1">The sequence shown here is derived from an EMBL/GenBank/DDBJ whole genome shotgun (WGS) entry which is preliminary data.</text>
</comment>
<keyword evidence="2" id="KW-1185">Reference proteome</keyword>
<evidence type="ECO:0000313" key="1">
    <source>
        <dbReference type="EMBL" id="TWT94692.1"/>
    </source>
</evidence>
<dbReference type="AlphaFoldDB" id="A0A5C6A452"/>
<dbReference type="Proteomes" id="UP000320176">
    <property type="component" value="Unassembled WGS sequence"/>
</dbReference>
<protein>
    <submittedName>
        <fullName evidence="1">Uncharacterized protein</fullName>
    </submittedName>
</protein>
<reference evidence="1 2" key="1">
    <citation type="submission" date="2019-02" db="EMBL/GenBank/DDBJ databases">
        <title>Deep-cultivation of Planctomycetes and their phenomic and genomic characterization uncovers novel biology.</title>
        <authorList>
            <person name="Wiegand S."/>
            <person name="Jogler M."/>
            <person name="Boedeker C."/>
            <person name="Pinto D."/>
            <person name="Vollmers J."/>
            <person name="Rivas-Marin E."/>
            <person name="Kohn T."/>
            <person name="Peeters S.H."/>
            <person name="Heuer A."/>
            <person name="Rast P."/>
            <person name="Oberbeckmann S."/>
            <person name="Bunk B."/>
            <person name="Jeske O."/>
            <person name="Meyerdierks A."/>
            <person name="Storesund J.E."/>
            <person name="Kallscheuer N."/>
            <person name="Luecker S."/>
            <person name="Lage O.M."/>
            <person name="Pohl T."/>
            <person name="Merkel B.J."/>
            <person name="Hornburger P."/>
            <person name="Mueller R.-W."/>
            <person name="Bruemmer F."/>
            <person name="Labrenz M."/>
            <person name="Spormann A.M."/>
            <person name="Op Den Camp H."/>
            <person name="Overmann J."/>
            <person name="Amann R."/>
            <person name="Jetten M.S.M."/>
            <person name="Mascher T."/>
            <person name="Medema M.H."/>
            <person name="Devos D.P."/>
            <person name="Kaster A.-K."/>
            <person name="Ovreas L."/>
            <person name="Rohde M."/>
            <person name="Galperin M.Y."/>
            <person name="Jogler C."/>
        </authorList>
    </citation>
    <scope>NUCLEOTIDE SEQUENCE [LARGE SCALE GENOMIC DNA]</scope>
    <source>
        <strain evidence="1 2">Pla52n</strain>
    </source>
</reference>
<sequence>MSGMKLTGVQLIASTLSYSKLTRPSEGFSCFPRGLAGIVGARNLGLASQALRLRRLRGFQRRAMRSFSLAVLERSDSDVLTECLRQGGSGC</sequence>